<organism evidence="8 9">
    <name type="scientific">Brassica napus</name>
    <name type="common">Rape</name>
    <dbReference type="NCBI Taxonomy" id="3708"/>
    <lineage>
        <taxon>Eukaryota</taxon>
        <taxon>Viridiplantae</taxon>
        <taxon>Streptophyta</taxon>
        <taxon>Embryophyta</taxon>
        <taxon>Tracheophyta</taxon>
        <taxon>Spermatophyta</taxon>
        <taxon>Magnoliopsida</taxon>
        <taxon>eudicotyledons</taxon>
        <taxon>Gunneridae</taxon>
        <taxon>Pentapetalae</taxon>
        <taxon>rosids</taxon>
        <taxon>malvids</taxon>
        <taxon>Brassicales</taxon>
        <taxon>Brassicaceae</taxon>
        <taxon>Brassiceae</taxon>
        <taxon>Brassica</taxon>
    </lineage>
</organism>
<keyword evidence="3" id="KW-0863">Zinc-finger</keyword>
<protein>
    <submittedName>
        <fullName evidence="8">Uncharacterized protein</fullName>
    </submittedName>
</protein>
<dbReference type="InterPro" id="IPR012677">
    <property type="entry name" value="Nucleotide-bd_a/b_plait_sf"/>
</dbReference>
<gene>
    <name evidence="8" type="ORF">HID58_062586</name>
</gene>
<dbReference type="PROSITE" id="PS50158">
    <property type="entry name" value="ZF_CCHC"/>
    <property type="match status" value="1"/>
</dbReference>
<dbReference type="InterPro" id="IPR001878">
    <property type="entry name" value="Znf_CCHC"/>
</dbReference>
<keyword evidence="9" id="KW-1185">Reference proteome</keyword>
<sequence length="2802" mass="316652">MDTNRSIVSLLLRKNSITSVPGFSHGRPTDEIKSELINHFKSCGDLISVEVPTDPILESRAFVNYHGHLAKERALQLNGSDIGNWKALVKFAPREEDLDYQVSLRYHRSLYSDLANDERFWYGIAVLGYDTSLPEDQVKSILTEHFSSCGVITHVFVCTPDECTNIYFSKKEDEASAMDLNGSKVGGFKITTMLLATAISNPRLAPGDEPTVGYSIPAPFLEFAREINKKRDDYMTEWRVKARRERVIKARREQAFKPSVIAHKAPFYSEAAAKDEAIDPWVRISVEGYRFHKDSENEMRIKLVNHFKSCGHVSRVDFPTEPLLDSRAFVTIFGDGAKEKALQLNGSDMGGWNALVKFAPEEEDEEYQAESEYKHSVINELLNDKRFRFGICVVGYDPSLLKDEVEEALTAHFSSCGVIIHVDVDLLDKMTSIYFSEEEGETSAMNLDGSQVDGFKINTMLVPTTARSNPPHPPGETHCGSCPPAQMLEFADEIQEKMDFYMTEWRLNAMTKKLSALKKQRARALKKQKARALKKQKAWALMTQKARAKEGEGKWERPTYGPNQTTISTFLLRHLPAAKEKFNYISSRVRISVEGFSHGRPTDEIKSELINHFKSCGDLISVEVPTDPILESRAFVNYHGHLAKERALQLNGSDIGNWKALVKSLYSDLANDERFWYGIAVLGYDTSLPEDQVKSILTEHFSSCGVITHVFVCTPDECTNIYFSKKEDEASAMDLNGSKVGGFKITTMLLATAISNPRLAPGDEPTVGYSIPAPFLEFAREINKKRDDYMTEWRVKARRERVIKARREQAFKPSVIAHKAPFDSEAAAKDEAIDPWVRISVEGYRFHKDTENEMRIKLVNHFKSCGHVSRVDFPTEPLLDSRAFVTIFGDGAKEKALQLNGSDMGGWNALVKFAPEEEDEEYQAESEYKHSVINELLNDKRFRFGICVVGYDPSLLKDEVEEALTAHFSSCGVIIHVDVDLLDKMTSIYFSEEEGETSAMNLDGSQVDGFKINTMLVPTTARSNPPHPPGETHCGSCPPAQMLEFADEIQEKMDFYMTEWRLNAMTKKLSALKKQRARALKKQKARALKKQKAWALMTQKARAKEGEGWYGIAVLGYDTSLPEDQVKSILTEHFSSCGVITHVFVCTPDECTNIYFSKKEDEASAMDLNGSKVGGFKITTMLLATAISNPRLAPGDEPTVGYSIPGEEGEGQGEEGAGFQGLAPFDSEAAAKDEAISSRARISVEGYEFNKDTENEIRIKLVNHFKSCGYVSRVDFPPELFWTVVLLLLFLDMAQKRKRCNLMEVTWEFAPEEEDEEYQAESDYTDFVMNQLLNDERFRFGICVVGYDSSLLKDEVEEALTAHFSSCGVIIHVDVDLLDKMTSIYFSEEEGETSAMNLDGSQVDGFKINTMLVPTTARSNPPHPPGETHCGYCPPAQMLEFADEIQEKIDFYMTEWRLNAMTKKLSVLKKQRARALKKQKARALKKQKAWALMTQKARAKEGEGFGCYYGGKFEEVDGKDLYNGGGYRIMEAYPSCLFPELMNQLPISLYGQRVWFKFPYEGIEERHLIRNGDDQFNKMCRTSVWIQSISLLSQRQKEMSQELRTRERRQRGMRQVERYEAERNENQFDEEARVERNVADFVDEDFDEYATPLCSDDEDGVERDGYLRYIKGSGDLKLRQAFESLEAFKKAMVDYVLKHRWNIKYVRWEKDKSELKCASEAEEGEEQCMWKIYCSYDEPLQKWLVKGKSKIKARTDFRRDSEAMGVDCNHRSVPNARKRALEIIKEEQDLQFSLLRDYRVEMQYQTPIEAVHGVNFWKKTDESVIVPPTTEDTDSALGRKKISKRIKGKNESPSKKKTKVRQESSTKISREKRIIHCGRCGAVGHNSRKCSSIGVEIQRPPKKNKTSSQPMLSQEPFDSEPAAKEKFNYISSRVRISVEGFSHGRLTDEIKSELINHFKSCGDLISVEVPTDPILESRAFVNYHGHLAKERALQLNGSDIGNWKALVKFAPREEDLDYQVSLRYHRSLYSDLANDERFWYGIAVLGYDTSLPEDQVKSILTEHFSSCGVITHVFVCTPDECTNIYFSKKEDEASAMDLNGSKVGGFKITTMLLATAISNPRLAPGDEPTVGYSIPAPFLEFAREINKKRDDYMTEWRVKERRERVKARREQARREQAFKASRFGIAVLGYDPSLPEDEVKSILTEHFSSCGVITHVYVCTLDECTNIYFSKKEGEASAMDLNGSKVGGFKITTMLLATAISNPRLAPGDEPTVGYSIPAPFLEFAREINKKLDDYMTEWRVKARREQKFMASQKHNLLIIAYNKAQQFALETLLDTIPEAAPEANFLDAGKASGRRRRVLHSVTCSDLVSPCSIVVFNIWVIVSPTYSNSGYIVTPLSNQIPEPLLLRLSPSPDLDSGQQVSSPQNRLVNSSTPNLEHWFKNLNRGFQIDRSLDLVLHFVMLRLTPAPAPSWNIIKNIYSPPASSVYFTVASAAAIHPTGIITTTPLTATSSPAPLDATTSLASFTVSFIPLLVARYTVQECGLTRFTRHYVTVAFPTHYAVSSIDGSSQSWLYDPLSPFLFAGTTVQEVNYATFRSELLHRDPTIPKLFYLLSDVCSHMFWLNECDDCMLRSPLATTCWARHGNVEFRGFDPTKPSALSSNFILNASLEVKLELEIHLVSSVSLVGFKADYACFKAKSSRIGLRTLSVVYSSGASHLKFLLFNIPTSSNRCFNVVFDYQLFLRTIAMGTKVELPFGFLHFAEHDSPRNGFIFSCFVMFSSFVLPLSMAPRSSASVVNIDAH</sequence>
<dbReference type="PANTHER" id="PTHR24012">
    <property type="entry name" value="RNA BINDING PROTEIN"/>
    <property type="match status" value="1"/>
</dbReference>
<evidence type="ECO:0000256" key="3">
    <source>
        <dbReference type="PROSITE-ProRule" id="PRU00047"/>
    </source>
</evidence>
<keyword evidence="3" id="KW-0862">Zinc</keyword>
<evidence type="ECO:0000313" key="9">
    <source>
        <dbReference type="Proteomes" id="UP000824890"/>
    </source>
</evidence>
<evidence type="ECO:0000313" key="8">
    <source>
        <dbReference type="EMBL" id="KAH0886490.1"/>
    </source>
</evidence>
<feature type="compositionally biased region" description="Basic residues" evidence="5">
    <location>
        <begin position="1838"/>
        <end position="1847"/>
    </location>
</feature>
<dbReference type="PROSITE" id="PS50102">
    <property type="entry name" value="RRM"/>
    <property type="match status" value="1"/>
</dbReference>
<feature type="region of interest" description="Disordered" evidence="5">
    <location>
        <begin position="1828"/>
        <end position="1868"/>
    </location>
</feature>
<dbReference type="InterPro" id="IPR035979">
    <property type="entry name" value="RBD_domain_sf"/>
</dbReference>
<keyword evidence="2 4" id="KW-0694">RNA-binding</keyword>
<dbReference type="EMBL" id="JAGKQM010000014">
    <property type="protein sequence ID" value="KAH0886490.1"/>
    <property type="molecule type" value="Genomic_DNA"/>
</dbReference>
<evidence type="ECO:0000256" key="2">
    <source>
        <dbReference type="ARBA" id="ARBA00022884"/>
    </source>
</evidence>
<name>A0ABQ8A1W7_BRANA</name>
<evidence type="ECO:0000256" key="1">
    <source>
        <dbReference type="ARBA" id="ARBA00022737"/>
    </source>
</evidence>
<comment type="caution">
    <text evidence="8">The sequence shown here is derived from an EMBL/GenBank/DDBJ whole genome shotgun (WGS) entry which is preliminary data.</text>
</comment>
<evidence type="ECO:0000259" key="6">
    <source>
        <dbReference type="PROSITE" id="PS50102"/>
    </source>
</evidence>
<dbReference type="Proteomes" id="UP000824890">
    <property type="component" value="Unassembled WGS sequence"/>
</dbReference>
<proteinExistence type="predicted"/>
<keyword evidence="3" id="KW-0479">Metal-binding</keyword>
<feature type="domain" description="CCHC-type" evidence="7">
    <location>
        <begin position="1877"/>
        <end position="1890"/>
    </location>
</feature>
<evidence type="ECO:0000259" key="7">
    <source>
        <dbReference type="PROSITE" id="PS50158"/>
    </source>
</evidence>
<accession>A0ABQ8A1W7</accession>
<evidence type="ECO:0000256" key="5">
    <source>
        <dbReference type="SAM" id="MobiDB-lite"/>
    </source>
</evidence>
<feature type="region of interest" description="Disordered" evidence="5">
    <location>
        <begin position="1898"/>
        <end position="1918"/>
    </location>
</feature>
<reference evidence="8 9" key="1">
    <citation type="submission" date="2021-05" db="EMBL/GenBank/DDBJ databases">
        <title>Genome Assembly of Synthetic Allotetraploid Brassica napus Reveals Homoeologous Exchanges between Subgenomes.</title>
        <authorList>
            <person name="Davis J.T."/>
        </authorList>
    </citation>
    <scope>NUCLEOTIDE SEQUENCE [LARGE SCALE GENOMIC DNA]</scope>
    <source>
        <strain evidence="9">cv. Da-Ae</strain>
        <tissue evidence="8">Seedling</tissue>
    </source>
</reference>
<keyword evidence="1" id="KW-0677">Repeat</keyword>
<feature type="domain" description="RRM" evidence="6">
    <location>
        <begin position="1934"/>
        <end position="2012"/>
    </location>
</feature>
<dbReference type="InterPro" id="IPR000504">
    <property type="entry name" value="RRM_dom"/>
</dbReference>
<evidence type="ECO:0000256" key="4">
    <source>
        <dbReference type="PROSITE-ProRule" id="PRU00176"/>
    </source>
</evidence>
<dbReference type="SMART" id="SM00360">
    <property type="entry name" value="RRM"/>
    <property type="match status" value="8"/>
</dbReference>
<dbReference type="SUPFAM" id="SSF54928">
    <property type="entry name" value="RNA-binding domain, RBD"/>
    <property type="match status" value="8"/>
</dbReference>
<feature type="compositionally biased region" description="Basic and acidic residues" evidence="5">
    <location>
        <begin position="1848"/>
        <end position="1868"/>
    </location>
</feature>
<dbReference type="Gene3D" id="3.30.70.330">
    <property type="match status" value="6"/>
</dbReference>